<feature type="transmembrane region" description="Helical" evidence="1">
    <location>
        <begin position="12"/>
        <end position="30"/>
    </location>
</feature>
<dbReference type="InterPro" id="IPR005325">
    <property type="entry name" value="DUF308_memb"/>
</dbReference>
<evidence type="ECO:0000313" key="3">
    <source>
        <dbReference type="Proteomes" id="UP000198806"/>
    </source>
</evidence>
<dbReference type="Pfam" id="PF03729">
    <property type="entry name" value="DUF308"/>
    <property type="match status" value="2"/>
</dbReference>
<accession>A0A1I5C2P5</accession>
<keyword evidence="1" id="KW-0472">Membrane</keyword>
<dbReference type="GO" id="GO:0005886">
    <property type="term" value="C:plasma membrane"/>
    <property type="evidence" value="ECO:0007669"/>
    <property type="project" value="TreeGrafter"/>
</dbReference>
<sequence>MHSTKPIQTAKTGYIVMSLLLCILGIVIIIHPEVSANTLCIMIGVLLICYGIFKVIGYLSKDLFRLAFQFDLAFGLLVVTVGIIMILRPTHMITLVNFVLGIIILSDGLFKVQIAIDSKKFGIRKWWLITILAVIAIAFGILLMIDPFTSTNLLMIMLGSALLAEGFLNFCVMLFTVKIIKNQYPEANNNQ</sequence>
<dbReference type="PANTHER" id="PTHR34989:SF1">
    <property type="entry name" value="PROTEIN HDED"/>
    <property type="match status" value="1"/>
</dbReference>
<keyword evidence="3" id="KW-1185">Reference proteome</keyword>
<dbReference type="STRING" id="1527.SAMN04489757_10289"/>
<reference evidence="2 3" key="1">
    <citation type="submission" date="2016-10" db="EMBL/GenBank/DDBJ databases">
        <authorList>
            <person name="de Groot N.N."/>
        </authorList>
    </citation>
    <scope>NUCLEOTIDE SEQUENCE [LARGE SCALE GENOMIC DNA]</scope>
    <source>
        <strain evidence="2 3">DSM 1283</strain>
    </source>
</reference>
<evidence type="ECO:0000256" key="1">
    <source>
        <dbReference type="SAM" id="Phobius"/>
    </source>
</evidence>
<organism evidence="2 3">
    <name type="scientific">Anaerocolumna aminovalerica</name>
    <dbReference type="NCBI Taxonomy" id="1527"/>
    <lineage>
        <taxon>Bacteria</taxon>
        <taxon>Bacillati</taxon>
        <taxon>Bacillota</taxon>
        <taxon>Clostridia</taxon>
        <taxon>Lachnospirales</taxon>
        <taxon>Lachnospiraceae</taxon>
        <taxon>Anaerocolumna</taxon>
    </lineage>
</organism>
<dbReference type="OrthoDB" id="1654642at2"/>
<gene>
    <name evidence="2" type="ORF">SAMN04489757_10289</name>
</gene>
<dbReference type="PANTHER" id="PTHR34989">
    <property type="entry name" value="PROTEIN HDED"/>
    <property type="match status" value="1"/>
</dbReference>
<feature type="transmembrane region" description="Helical" evidence="1">
    <location>
        <begin position="66"/>
        <end position="87"/>
    </location>
</feature>
<feature type="transmembrane region" description="Helical" evidence="1">
    <location>
        <begin position="151"/>
        <end position="175"/>
    </location>
</feature>
<dbReference type="EMBL" id="FOWD01000002">
    <property type="protein sequence ID" value="SFN81197.1"/>
    <property type="molecule type" value="Genomic_DNA"/>
</dbReference>
<evidence type="ECO:0000313" key="2">
    <source>
        <dbReference type="EMBL" id="SFN81197.1"/>
    </source>
</evidence>
<dbReference type="Proteomes" id="UP000198806">
    <property type="component" value="Unassembled WGS sequence"/>
</dbReference>
<feature type="transmembrane region" description="Helical" evidence="1">
    <location>
        <begin position="93"/>
        <end position="114"/>
    </location>
</feature>
<name>A0A1I5C2P5_9FIRM</name>
<feature type="transmembrane region" description="Helical" evidence="1">
    <location>
        <begin position="126"/>
        <end position="145"/>
    </location>
</feature>
<proteinExistence type="predicted"/>
<dbReference type="InterPro" id="IPR052712">
    <property type="entry name" value="Acid_resist_chaperone_HdeD"/>
</dbReference>
<keyword evidence="1" id="KW-0812">Transmembrane</keyword>
<protein>
    <submittedName>
        <fullName evidence="2">Uncharacterized membrane protein HdeD, DUF308 family</fullName>
    </submittedName>
</protein>
<keyword evidence="1" id="KW-1133">Transmembrane helix</keyword>
<dbReference type="RefSeq" id="WP_091683935.1">
    <property type="nucleotide sequence ID" value="NZ_BAABFM010000017.1"/>
</dbReference>
<dbReference type="AlphaFoldDB" id="A0A1I5C2P5"/>
<feature type="transmembrane region" description="Helical" evidence="1">
    <location>
        <begin position="36"/>
        <end position="59"/>
    </location>
</feature>